<dbReference type="AlphaFoldDB" id="A0A8J4U4J8"/>
<reference evidence="3" key="1">
    <citation type="submission" date="2020-07" db="EMBL/GenBank/DDBJ databases">
        <title>Clarias magur genome sequencing, assembly and annotation.</title>
        <authorList>
            <person name="Kushwaha B."/>
            <person name="Kumar R."/>
            <person name="Das P."/>
            <person name="Joshi C.G."/>
            <person name="Kumar D."/>
            <person name="Nagpure N.S."/>
            <person name="Pandey M."/>
            <person name="Agarwal S."/>
            <person name="Srivastava S."/>
            <person name="Singh M."/>
            <person name="Sahoo L."/>
            <person name="Jayasankar P."/>
            <person name="Meher P.K."/>
            <person name="Koringa P.G."/>
            <person name="Iquebal M.A."/>
            <person name="Das S.P."/>
            <person name="Bit A."/>
            <person name="Patnaik S."/>
            <person name="Patel N."/>
            <person name="Shah T.M."/>
            <person name="Hinsu A."/>
            <person name="Jena J.K."/>
        </authorList>
    </citation>
    <scope>NUCLEOTIDE SEQUENCE</scope>
    <source>
        <strain evidence="3">CIFAMagur01</strain>
        <tissue evidence="3">Testis</tissue>
    </source>
</reference>
<organism evidence="3 4">
    <name type="scientific">Clarias magur</name>
    <name type="common">Asian catfish</name>
    <name type="synonym">Macropteronotus magur</name>
    <dbReference type="NCBI Taxonomy" id="1594786"/>
    <lineage>
        <taxon>Eukaryota</taxon>
        <taxon>Metazoa</taxon>
        <taxon>Chordata</taxon>
        <taxon>Craniata</taxon>
        <taxon>Vertebrata</taxon>
        <taxon>Euteleostomi</taxon>
        <taxon>Actinopterygii</taxon>
        <taxon>Neopterygii</taxon>
        <taxon>Teleostei</taxon>
        <taxon>Ostariophysi</taxon>
        <taxon>Siluriformes</taxon>
        <taxon>Clariidae</taxon>
        <taxon>Clarias</taxon>
    </lineage>
</organism>
<feature type="domain" description="Mastermind-like 1/3 transactivation" evidence="2">
    <location>
        <begin position="4"/>
        <end position="323"/>
    </location>
</feature>
<dbReference type="GO" id="GO:0005654">
    <property type="term" value="C:nucleoplasm"/>
    <property type="evidence" value="ECO:0007669"/>
    <property type="project" value="TreeGrafter"/>
</dbReference>
<name>A0A8J4U4J8_CLAMG</name>
<accession>A0A8J4U4J8</accession>
<dbReference type="EMBL" id="QNUK01000661">
    <property type="protein sequence ID" value="KAF5890660.1"/>
    <property type="molecule type" value="Genomic_DNA"/>
</dbReference>
<evidence type="ECO:0000259" key="2">
    <source>
        <dbReference type="Pfam" id="PF20801"/>
    </source>
</evidence>
<protein>
    <submittedName>
        <fullName evidence="3">Mastermind-like protein 1</fullName>
    </submittedName>
</protein>
<proteinExistence type="predicted"/>
<evidence type="ECO:0000313" key="4">
    <source>
        <dbReference type="Proteomes" id="UP000727407"/>
    </source>
</evidence>
<feature type="compositionally biased region" description="Low complexity" evidence="1">
    <location>
        <begin position="227"/>
        <end position="241"/>
    </location>
</feature>
<gene>
    <name evidence="3" type="primary">maml1</name>
    <name evidence="3" type="ORF">DAT39_019636</name>
</gene>
<feature type="region of interest" description="Disordered" evidence="1">
    <location>
        <begin position="220"/>
        <end position="241"/>
    </location>
</feature>
<dbReference type="GO" id="GO:0007221">
    <property type="term" value="P:positive regulation of transcription of Notch receptor target"/>
    <property type="evidence" value="ECO:0007669"/>
    <property type="project" value="InterPro"/>
</dbReference>
<dbReference type="Proteomes" id="UP000727407">
    <property type="component" value="Unassembled WGS sequence"/>
</dbReference>
<evidence type="ECO:0000256" key="1">
    <source>
        <dbReference type="SAM" id="MobiDB-lite"/>
    </source>
</evidence>
<keyword evidence="4" id="KW-1185">Reference proteome</keyword>
<dbReference type="OrthoDB" id="8961651at2759"/>
<dbReference type="Pfam" id="PF20801">
    <property type="entry name" value="MAML1_3_TAD2"/>
    <property type="match status" value="1"/>
</dbReference>
<feature type="region of interest" description="Disordered" evidence="1">
    <location>
        <begin position="146"/>
        <end position="166"/>
    </location>
</feature>
<evidence type="ECO:0000313" key="3">
    <source>
        <dbReference type="EMBL" id="KAF5890660.1"/>
    </source>
</evidence>
<dbReference type="InterPro" id="IPR048455">
    <property type="entry name" value="MAML1_3_TAD2"/>
</dbReference>
<sequence>MGSVNSLGGPGPVVQRMFSQNQSMMGIGQGAGPAPGGPPAAPQADLSLSSCAGSLEAQQVLYANMSMHPSHASQQRMPISAIQNYRHNVLAQQQHLKQQQLARMPNSMPGAMASNMSSMPSSMPNTMSSNIQGAMPPQAQSWQQQQHPGLQQGMAGQPNTNNGALPAGFPNSSFHMQPRMAKIPGSAPFTQAGLGNGAAGRAMVGMNPGQMMPSMAQQRANSAAMVQQQPQQGQPAPPQSQQVLPDLVQFGQPQGAQVPNRTAGMQCNQAYQVTRTPNQQLPFGYNAQSAGSLASFPVDNDLDSLLKNQTTQEWMDDLDALLANHQ</sequence>
<dbReference type="InterPro" id="IPR046369">
    <property type="entry name" value="MAML1-3"/>
</dbReference>
<comment type="caution">
    <text evidence="3">The sequence shown here is derived from an EMBL/GenBank/DDBJ whole genome shotgun (WGS) entry which is preliminary data.</text>
</comment>
<dbReference type="GO" id="GO:0003713">
    <property type="term" value="F:transcription coactivator activity"/>
    <property type="evidence" value="ECO:0007669"/>
    <property type="project" value="InterPro"/>
</dbReference>
<dbReference type="PANTHER" id="PTHR15692:SF19">
    <property type="entry name" value="MASTERMIND-LIKE PROTEIN 1"/>
    <property type="match status" value="1"/>
</dbReference>
<dbReference type="PANTHER" id="PTHR15692">
    <property type="entry name" value="MASTERMIND-LIKE"/>
    <property type="match status" value="1"/>
</dbReference>